<protein>
    <submittedName>
        <fullName evidence="1">Uncharacterized protein</fullName>
    </submittedName>
</protein>
<dbReference type="EMBL" id="NWVK02000202">
    <property type="protein sequence ID" value="TVS86479.1"/>
    <property type="molecule type" value="Genomic_DNA"/>
</dbReference>
<proteinExistence type="predicted"/>
<dbReference type="AlphaFoldDB" id="A0A6H2NTL8"/>
<name>A0A6H2NTL8_WOLPI</name>
<evidence type="ECO:0000313" key="1">
    <source>
        <dbReference type="EMBL" id="TVS86479.1"/>
    </source>
</evidence>
<dbReference type="OrthoDB" id="7163984at2"/>
<reference evidence="1" key="1">
    <citation type="submission" date="2019-07" db="EMBL/GenBank/DDBJ databases">
        <title>Genome assemblies of Wolbachia strains wAlbA and wAlbB in wild caught Aedes albopictus specimens.</title>
        <authorList>
            <person name="Kulkarni A."/>
            <person name="Yu W."/>
            <person name="Xue R.-D."/>
            <person name="Ma Y."/>
            <person name="Xu J."/>
        </authorList>
    </citation>
    <scope>NUCLEOTIDE SEQUENCE</scope>
    <source>
        <strain evidence="1">FL2016</strain>
    </source>
</reference>
<sequence>MSKLPNNAKIGKSQVTQWEVIKNCEYADNCLSKIVTLYVIRITELSDFYTNDEPEINTVLARISVTSENVFLNKATTIEVMEGIFPYKFNSKKRNNILRLEDLYNYLCSIVNNGLPKEMLESLVREYKDAVNLFKAIT</sequence>
<comment type="caution">
    <text evidence="1">The sequence shown here is derived from an EMBL/GenBank/DDBJ whole genome shotgun (WGS) entry which is preliminary data.</text>
</comment>
<gene>
    <name evidence="1" type="ORF">COM43_003860</name>
</gene>
<organism evidence="1">
    <name type="scientific">Wolbachia pipientis</name>
    <dbReference type="NCBI Taxonomy" id="955"/>
    <lineage>
        <taxon>Bacteria</taxon>
        <taxon>Pseudomonadati</taxon>
        <taxon>Pseudomonadota</taxon>
        <taxon>Alphaproteobacteria</taxon>
        <taxon>Rickettsiales</taxon>
        <taxon>Anaplasmataceae</taxon>
        <taxon>Wolbachieae</taxon>
        <taxon>Wolbachia</taxon>
    </lineage>
</organism>
<dbReference type="Proteomes" id="UP000217566">
    <property type="component" value="Unassembled WGS sequence"/>
</dbReference>
<accession>A0A6H2NTL8</accession>